<sequence>MRVIEIPDIRSKANSDTDKAVEEYPMLSDEDQEHLINAHTVPCRRYKETAEYADGRTDTVGYKLCCEMHGWCGLSGWYIFLIVVACLVVVGAAGAALWFCYLNRFFGGKEEKDEEKKEDYSNTEDIGSVEISVATY</sequence>
<name>A0A1I7TGU5_9PELO</name>
<evidence type="ECO:0000313" key="2">
    <source>
        <dbReference type="Proteomes" id="UP000095282"/>
    </source>
</evidence>
<dbReference type="AlphaFoldDB" id="A0A1I7TGU5"/>
<protein>
    <submittedName>
        <fullName evidence="3">Uncharacterized protein</fullName>
    </submittedName>
</protein>
<feature type="transmembrane region" description="Helical" evidence="1">
    <location>
        <begin position="77"/>
        <end position="102"/>
    </location>
</feature>
<reference evidence="3" key="1">
    <citation type="submission" date="2016-11" db="UniProtKB">
        <authorList>
            <consortium name="WormBaseParasite"/>
        </authorList>
    </citation>
    <scope>IDENTIFICATION</scope>
</reference>
<accession>A0A1I7TGU5</accession>
<evidence type="ECO:0000313" key="3">
    <source>
        <dbReference type="WBParaSite" id="Csp11.Scaffold608.g5800.t1"/>
    </source>
</evidence>
<keyword evidence="2" id="KW-1185">Reference proteome</keyword>
<evidence type="ECO:0000256" key="1">
    <source>
        <dbReference type="SAM" id="Phobius"/>
    </source>
</evidence>
<keyword evidence="1" id="KW-0472">Membrane</keyword>
<dbReference type="Proteomes" id="UP000095282">
    <property type="component" value="Unplaced"/>
</dbReference>
<keyword evidence="1" id="KW-0812">Transmembrane</keyword>
<organism evidence="2 3">
    <name type="scientific">Caenorhabditis tropicalis</name>
    <dbReference type="NCBI Taxonomy" id="1561998"/>
    <lineage>
        <taxon>Eukaryota</taxon>
        <taxon>Metazoa</taxon>
        <taxon>Ecdysozoa</taxon>
        <taxon>Nematoda</taxon>
        <taxon>Chromadorea</taxon>
        <taxon>Rhabditida</taxon>
        <taxon>Rhabditina</taxon>
        <taxon>Rhabditomorpha</taxon>
        <taxon>Rhabditoidea</taxon>
        <taxon>Rhabditidae</taxon>
        <taxon>Peloderinae</taxon>
        <taxon>Caenorhabditis</taxon>
    </lineage>
</organism>
<keyword evidence="1" id="KW-1133">Transmembrane helix</keyword>
<proteinExistence type="predicted"/>
<dbReference type="WBParaSite" id="Csp11.Scaffold608.g5800.t1">
    <property type="protein sequence ID" value="Csp11.Scaffold608.g5800.t1"/>
    <property type="gene ID" value="Csp11.Scaffold608.g5800"/>
</dbReference>